<dbReference type="InterPro" id="IPR011905">
    <property type="entry name" value="GlrX-like_pln_2"/>
</dbReference>
<organism evidence="7 8">
    <name type="scientific">Protea cynaroides</name>
    <dbReference type="NCBI Taxonomy" id="273540"/>
    <lineage>
        <taxon>Eukaryota</taxon>
        <taxon>Viridiplantae</taxon>
        <taxon>Streptophyta</taxon>
        <taxon>Embryophyta</taxon>
        <taxon>Tracheophyta</taxon>
        <taxon>Spermatophyta</taxon>
        <taxon>Magnoliopsida</taxon>
        <taxon>Proteales</taxon>
        <taxon>Proteaceae</taxon>
        <taxon>Protea</taxon>
    </lineage>
</organism>
<dbReference type="Proteomes" id="UP001141806">
    <property type="component" value="Unassembled WGS sequence"/>
</dbReference>
<dbReference type="PANTHER" id="PTHR10168">
    <property type="entry name" value="GLUTAREDOXIN"/>
    <property type="match status" value="1"/>
</dbReference>
<evidence type="ECO:0000256" key="2">
    <source>
        <dbReference type="ARBA" id="ARBA00007568"/>
    </source>
</evidence>
<reference evidence="7" key="1">
    <citation type="journal article" date="2023" name="Plant J.">
        <title>The genome of the king protea, Protea cynaroides.</title>
        <authorList>
            <person name="Chang J."/>
            <person name="Duong T.A."/>
            <person name="Schoeman C."/>
            <person name="Ma X."/>
            <person name="Roodt D."/>
            <person name="Barker N."/>
            <person name="Li Z."/>
            <person name="Van de Peer Y."/>
            <person name="Mizrachi E."/>
        </authorList>
    </citation>
    <scope>NUCLEOTIDE SEQUENCE</scope>
    <source>
        <tissue evidence="7">Young leaves</tissue>
    </source>
</reference>
<protein>
    <recommendedName>
        <fullName evidence="6">Glutaredoxin domain-containing protein</fullName>
    </recommendedName>
</protein>
<feature type="domain" description="Glutaredoxin" evidence="6">
    <location>
        <begin position="62"/>
        <end position="105"/>
    </location>
</feature>
<dbReference type="PROSITE" id="PS51354">
    <property type="entry name" value="GLUTAREDOXIN_2"/>
    <property type="match status" value="1"/>
</dbReference>
<evidence type="ECO:0000259" key="6">
    <source>
        <dbReference type="Pfam" id="PF00462"/>
    </source>
</evidence>
<keyword evidence="8" id="KW-1185">Reference proteome</keyword>
<accession>A0A9Q0GUE0</accession>
<dbReference type="SUPFAM" id="SSF52833">
    <property type="entry name" value="Thioredoxin-like"/>
    <property type="match status" value="1"/>
</dbReference>
<dbReference type="InterPro" id="IPR002109">
    <property type="entry name" value="Glutaredoxin"/>
</dbReference>
<proteinExistence type="inferred from homology"/>
<dbReference type="AlphaFoldDB" id="A0A9Q0GUE0"/>
<dbReference type="Gene3D" id="3.40.30.10">
    <property type="entry name" value="Glutaredoxin"/>
    <property type="match status" value="1"/>
</dbReference>
<comment type="subcellular location">
    <subcellularLocation>
        <location evidence="1">Cytoplasm</location>
    </subcellularLocation>
</comment>
<comment type="similarity">
    <text evidence="2">Belongs to the glutaredoxin family. CC-type subfamily.</text>
</comment>
<dbReference type="Pfam" id="PF00462">
    <property type="entry name" value="Glutaredoxin"/>
    <property type="match status" value="1"/>
</dbReference>
<dbReference type="InterPro" id="IPR036249">
    <property type="entry name" value="Thioredoxin-like_sf"/>
</dbReference>
<evidence type="ECO:0000256" key="4">
    <source>
        <dbReference type="ARBA" id="ARBA00023284"/>
    </source>
</evidence>
<evidence type="ECO:0000256" key="3">
    <source>
        <dbReference type="ARBA" id="ARBA00022490"/>
    </source>
</evidence>
<dbReference type="EMBL" id="JAMYWD010000012">
    <property type="protein sequence ID" value="KAJ4953246.1"/>
    <property type="molecule type" value="Genomic_DNA"/>
</dbReference>
<evidence type="ECO:0000313" key="8">
    <source>
        <dbReference type="Proteomes" id="UP001141806"/>
    </source>
</evidence>
<evidence type="ECO:0000256" key="5">
    <source>
        <dbReference type="SAM" id="MobiDB-lite"/>
    </source>
</evidence>
<keyword evidence="4" id="KW-0676">Redox-active center</keyword>
<feature type="compositionally biased region" description="Basic residues" evidence="5">
    <location>
        <begin position="124"/>
        <end position="133"/>
    </location>
</feature>
<sequence>MLGGVRIFSEGGVRVELAVPVREGTITTRAGAAPSPSPSLTIDVEEETTERRIERLITENPVIIFSRKSCCMCHVMKKLLSKIDVYPAVIELEEAELGVLAAHDDIQDQVQTQGRVAAPAPGTWHRHRHRHRRCSSEGRGLEGWKV</sequence>
<feature type="compositionally biased region" description="Basic and acidic residues" evidence="5">
    <location>
        <begin position="134"/>
        <end position="146"/>
    </location>
</feature>
<name>A0A9Q0GUE0_9MAGN</name>
<feature type="region of interest" description="Disordered" evidence="5">
    <location>
        <begin position="119"/>
        <end position="146"/>
    </location>
</feature>
<keyword evidence="3" id="KW-0963">Cytoplasm</keyword>
<evidence type="ECO:0000256" key="1">
    <source>
        <dbReference type="ARBA" id="ARBA00004496"/>
    </source>
</evidence>
<gene>
    <name evidence="7" type="ORF">NE237_030078</name>
</gene>
<evidence type="ECO:0000313" key="7">
    <source>
        <dbReference type="EMBL" id="KAJ4953246.1"/>
    </source>
</evidence>
<comment type="caution">
    <text evidence="7">The sequence shown here is derived from an EMBL/GenBank/DDBJ whole genome shotgun (WGS) entry which is preliminary data.</text>
</comment>
<dbReference type="GO" id="GO:0005737">
    <property type="term" value="C:cytoplasm"/>
    <property type="evidence" value="ECO:0007669"/>
    <property type="project" value="UniProtKB-SubCell"/>
</dbReference>